<sequence>MLTLECYHRYMPPTTRERIIEAAAALLTEGGREAVSTRAVSAAAGVQAPTIYRSFGDKHGLLDAVASHGFSTYLRSKATLERSDDPVDDLRRGWDLHVAFGVGNPAYYALIYGEPRPGAQSPAAREAAVILAGLVRRIAEAGRLRVSEERAAHLVHSAGAGVTFQLNSMLPEQRDPALSTLARESVIAAVTTDSPAAGQDGVAGNAIALRAALPQLTGLSDAERSLLGEWLGRITG</sequence>
<evidence type="ECO:0000256" key="2">
    <source>
        <dbReference type="ARBA" id="ARBA00023125"/>
    </source>
</evidence>
<feature type="domain" description="HTH tetR-type" evidence="5">
    <location>
        <begin position="13"/>
        <end position="73"/>
    </location>
</feature>
<organism evidence="6 7">
    <name type="scientific">Actinoplanes auranticolor</name>
    <dbReference type="NCBI Taxonomy" id="47988"/>
    <lineage>
        <taxon>Bacteria</taxon>
        <taxon>Bacillati</taxon>
        <taxon>Actinomycetota</taxon>
        <taxon>Actinomycetes</taxon>
        <taxon>Micromonosporales</taxon>
        <taxon>Micromonosporaceae</taxon>
        <taxon>Actinoplanes</taxon>
    </lineage>
</organism>
<dbReference type="AlphaFoldDB" id="A0A919VH35"/>
<name>A0A919VH35_9ACTN</name>
<comment type="caution">
    <text evidence="6">The sequence shown here is derived from an EMBL/GenBank/DDBJ whole genome shotgun (WGS) entry which is preliminary data.</text>
</comment>
<dbReference type="PANTHER" id="PTHR30055">
    <property type="entry name" value="HTH-TYPE TRANSCRIPTIONAL REGULATOR RUTR"/>
    <property type="match status" value="1"/>
</dbReference>
<proteinExistence type="predicted"/>
<evidence type="ECO:0000256" key="4">
    <source>
        <dbReference type="PROSITE-ProRule" id="PRU00335"/>
    </source>
</evidence>
<feature type="DNA-binding region" description="H-T-H motif" evidence="4">
    <location>
        <begin position="36"/>
        <end position="55"/>
    </location>
</feature>
<dbReference type="InterPro" id="IPR036271">
    <property type="entry name" value="Tet_transcr_reg_TetR-rel_C_sf"/>
</dbReference>
<keyword evidence="1" id="KW-0805">Transcription regulation</keyword>
<evidence type="ECO:0000313" key="6">
    <source>
        <dbReference type="EMBL" id="GIM64985.1"/>
    </source>
</evidence>
<dbReference type="Gene3D" id="1.10.357.10">
    <property type="entry name" value="Tetracycline Repressor, domain 2"/>
    <property type="match status" value="1"/>
</dbReference>
<dbReference type="InterPro" id="IPR009057">
    <property type="entry name" value="Homeodomain-like_sf"/>
</dbReference>
<dbReference type="PRINTS" id="PR00455">
    <property type="entry name" value="HTHTETR"/>
</dbReference>
<accession>A0A919VH35</accession>
<evidence type="ECO:0000259" key="5">
    <source>
        <dbReference type="PROSITE" id="PS50977"/>
    </source>
</evidence>
<dbReference type="GO" id="GO:0003700">
    <property type="term" value="F:DNA-binding transcription factor activity"/>
    <property type="evidence" value="ECO:0007669"/>
    <property type="project" value="TreeGrafter"/>
</dbReference>
<keyword evidence="3" id="KW-0804">Transcription</keyword>
<evidence type="ECO:0000256" key="3">
    <source>
        <dbReference type="ARBA" id="ARBA00023163"/>
    </source>
</evidence>
<gene>
    <name evidence="6" type="ORF">Aau02nite_13990</name>
</gene>
<dbReference type="Pfam" id="PF00440">
    <property type="entry name" value="TetR_N"/>
    <property type="match status" value="1"/>
</dbReference>
<dbReference type="GO" id="GO:0000976">
    <property type="term" value="F:transcription cis-regulatory region binding"/>
    <property type="evidence" value="ECO:0007669"/>
    <property type="project" value="TreeGrafter"/>
</dbReference>
<evidence type="ECO:0000256" key="1">
    <source>
        <dbReference type="ARBA" id="ARBA00023015"/>
    </source>
</evidence>
<dbReference type="Proteomes" id="UP000681340">
    <property type="component" value="Unassembled WGS sequence"/>
</dbReference>
<dbReference type="InterPro" id="IPR050109">
    <property type="entry name" value="HTH-type_TetR-like_transc_reg"/>
</dbReference>
<keyword evidence="2 4" id="KW-0238">DNA-binding</keyword>
<reference evidence="6" key="1">
    <citation type="submission" date="2021-03" db="EMBL/GenBank/DDBJ databases">
        <title>Whole genome shotgun sequence of Actinoplanes auranticolor NBRC 12245.</title>
        <authorList>
            <person name="Komaki H."/>
            <person name="Tamura T."/>
        </authorList>
    </citation>
    <scope>NUCLEOTIDE SEQUENCE</scope>
    <source>
        <strain evidence="6">NBRC 12245</strain>
    </source>
</reference>
<dbReference type="SUPFAM" id="SSF48498">
    <property type="entry name" value="Tetracyclin repressor-like, C-terminal domain"/>
    <property type="match status" value="1"/>
</dbReference>
<dbReference type="PROSITE" id="PS50977">
    <property type="entry name" value="HTH_TETR_2"/>
    <property type="match status" value="1"/>
</dbReference>
<dbReference type="SUPFAM" id="SSF46689">
    <property type="entry name" value="Homeodomain-like"/>
    <property type="match status" value="1"/>
</dbReference>
<dbReference type="InterPro" id="IPR001647">
    <property type="entry name" value="HTH_TetR"/>
</dbReference>
<evidence type="ECO:0000313" key="7">
    <source>
        <dbReference type="Proteomes" id="UP000681340"/>
    </source>
</evidence>
<protein>
    <submittedName>
        <fullName evidence="6">TetR family transcriptional regulator</fullName>
    </submittedName>
</protein>
<dbReference type="PANTHER" id="PTHR30055:SF234">
    <property type="entry name" value="HTH-TYPE TRANSCRIPTIONAL REGULATOR BETI"/>
    <property type="match status" value="1"/>
</dbReference>
<dbReference type="EMBL" id="BOQL01000014">
    <property type="protein sequence ID" value="GIM64985.1"/>
    <property type="molecule type" value="Genomic_DNA"/>
</dbReference>
<keyword evidence="7" id="KW-1185">Reference proteome</keyword>